<dbReference type="RefSeq" id="WP_124962295.1">
    <property type="nucleotide sequence ID" value="NZ_RQXU01000054.1"/>
</dbReference>
<name>A0A3P3DZ05_9BURK</name>
<protein>
    <submittedName>
        <fullName evidence="1">Uncharacterized protein</fullName>
    </submittedName>
</protein>
<proteinExistence type="predicted"/>
<sequence>MPEKYKDRIEVYCKEAGIEIPIGFYRHSASRYAVIDLELTPPKLVAKTWFKQEDAVYYLVNLSAGRKTRVLDFKERCELVFNGKSTLERGNAF</sequence>
<comment type="caution">
    <text evidence="1">The sequence shown here is derived from an EMBL/GenBank/DDBJ whole genome shotgun (WGS) entry which is preliminary data.</text>
</comment>
<gene>
    <name evidence="1" type="ORF">EH244_31965</name>
</gene>
<evidence type="ECO:0000313" key="2">
    <source>
        <dbReference type="Proteomes" id="UP000271590"/>
    </source>
</evidence>
<dbReference type="EMBL" id="RQXU01000054">
    <property type="protein sequence ID" value="RRH79415.1"/>
    <property type="molecule type" value="Genomic_DNA"/>
</dbReference>
<dbReference type="AlphaFoldDB" id="A0A3P3DZ05"/>
<evidence type="ECO:0000313" key="1">
    <source>
        <dbReference type="EMBL" id="RRH79415.1"/>
    </source>
</evidence>
<dbReference type="Proteomes" id="UP000271590">
    <property type="component" value="Unassembled WGS sequence"/>
</dbReference>
<reference evidence="1 2" key="1">
    <citation type="submission" date="2018-11" db="EMBL/GenBank/DDBJ databases">
        <title>The genome of Variovorax sp T529.</title>
        <authorList>
            <person name="Gao J."/>
        </authorList>
    </citation>
    <scope>NUCLEOTIDE SEQUENCE [LARGE SCALE GENOMIC DNA]</scope>
    <source>
        <strain evidence="1 2">T529</strain>
    </source>
</reference>
<accession>A0A3P3DZ05</accession>
<organism evidence="1 2">
    <name type="scientific">Variovorax beijingensis</name>
    <dbReference type="NCBI Taxonomy" id="2496117"/>
    <lineage>
        <taxon>Bacteria</taxon>
        <taxon>Pseudomonadati</taxon>
        <taxon>Pseudomonadota</taxon>
        <taxon>Betaproteobacteria</taxon>
        <taxon>Burkholderiales</taxon>
        <taxon>Comamonadaceae</taxon>
        <taxon>Variovorax</taxon>
    </lineage>
</organism>